<evidence type="ECO:0000256" key="1">
    <source>
        <dbReference type="SAM" id="MobiDB-lite"/>
    </source>
</evidence>
<dbReference type="Proteomes" id="UP000332933">
    <property type="component" value="Unassembled WGS sequence"/>
</dbReference>
<reference evidence="3 4" key="1">
    <citation type="submission" date="2019-03" db="EMBL/GenBank/DDBJ databases">
        <authorList>
            <person name="Gaulin E."/>
            <person name="Dumas B."/>
        </authorList>
    </citation>
    <scope>NUCLEOTIDE SEQUENCE [LARGE SCALE GENOMIC DNA]</scope>
    <source>
        <strain evidence="3">CBS 568.67</strain>
    </source>
</reference>
<protein>
    <submittedName>
        <fullName evidence="3">Aste57867_15030 protein</fullName>
    </submittedName>
</protein>
<evidence type="ECO:0000313" key="3">
    <source>
        <dbReference type="EMBL" id="VFT91844.1"/>
    </source>
</evidence>
<name>A0A485L278_9STRA</name>
<feature type="compositionally biased region" description="Pro residues" evidence="1">
    <location>
        <begin position="18"/>
        <end position="30"/>
    </location>
</feature>
<gene>
    <name evidence="3" type="primary">Aste57867_15030</name>
    <name evidence="2" type="ORF">As57867_014974</name>
    <name evidence="3" type="ORF">ASTE57867_15030</name>
</gene>
<proteinExistence type="predicted"/>
<evidence type="ECO:0000313" key="2">
    <source>
        <dbReference type="EMBL" id="KAF0694060.1"/>
    </source>
</evidence>
<accession>A0A485L278</accession>
<organism evidence="3 4">
    <name type="scientific">Aphanomyces stellatus</name>
    <dbReference type="NCBI Taxonomy" id="120398"/>
    <lineage>
        <taxon>Eukaryota</taxon>
        <taxon>Sar</taxon>
        <taxon>Stramenopiles</taxon>
        <taxon>Oomycota</taxon>
        <taxon>Saprolegniomycetes</taxon>
        <taxon>Saprolegniales</taxon>
        <taxon>Verrucalvaceae</taxon>
        <taxon>Aphanomyces</taxon>
    </lineage>
</organism>
<keyword evidence="4" id="KW-1185">Reference proteome</keyword>
<dbReference type="EMBL" id="VJMH01005608">
    <property type="protein sequence ID" value="KAF0694060.1"/>
    <property type="molecule type" value="Genomic_DNA"/>
</dbReference>
<sequence length="293" mass="32243">METRSPDPPEVPRVDQPTPAPMGSAPPPPLWDTERGAFSSARLRQRMVADTHALDFMHGVGGLSMDSQHTLDHAVLTILQSQEDRALHSAHVSGRLALTDATTHLGALQATRQQWDTAQLHAALAAETDASRRCGVFQAHAMARRQDAGDPTPKHALETTLLHERHALEATLLHERRAFDEAELRRDHEQALARLTDKHVMDQALLAQHQAWTTDALARQQQADAVALALEHPGQVTAFRALQTHLVDAMAQRHSDEWRALTALHGHELDQETHKETVARMADDKAAEASGLG</sequence>
<feature type="region of interest" description="Disordered" evidence="1">
    <location>
        <begin position="1"/>
        <end position="34"/>
    </location>
</feature>
<dbReference type="EMBL" id="CAADRA010005629">
    <property type="protein sequence ID" value="VFT91844.1"/>
    <property type="molecule type" value="Genomic_DNA"/>
</dbReference>
<reference evidence="2" key="2">
    <citation type="submission" date="2019-06" db="EMBL/GenBank/DDBJ databases">
        <title>Genomics analysis of Aphanomyces spp. identifies a new class of oomycete effector associated with host adaptation.</title>
        <authorList>
            <person name="Gaulin E."/>
        </authorList>
    </citation>
    <scope>NUCLEOTIDE SEQUENCE</scope>
    <source>
        <strain evidence="2">CBS 578.67</strain>
    </source>
</reference>
<feature type="compositionally biased region" description="Basic and acidic residues" evidence="1">
    <location>
        <begin position="1"/>
        <end position="13"/>
    </location>
</feature>
<dbReference type="AlphaFoldDB" id="A0A485L278"/>
<evidence type="ECO:0000313" key="4">
    <source>
        <dbReference type="Proteomes" id="UP000332933"/>
    </source>
</evidence>